<reference evidence="2" key="1">
    <citation type="submission" date="2018-03" db="EMBL/GenBank/DDBJ databases">
        <title>Complete Genome Sequence of Escherichia coli Phage Sa179w3YLVW Isolated from Surface Water in a Produce-Growing Area in Northern California.</title>
        <authorList>
            <person name="Liao Y.-T."/>
            <person name="Liu F."/>
            <person name="Sun X."/>
            <person name="Li R.W."/>
            <person name="Wu V.C.H."/>
        </authorList>
    </citation>
    <scope>NUCLEOTIDE SEQUENCE [LARGE SCALE GENOMIC DNA]</scope>
</reference>
<gene>
    <name evidence="1" type="ORF">vBEcoSSa179w3YLVW_00043</name>
</gene>
<keyword evidence="2" id="KW-1185">Reference proteome</keyword>
<dbReference type="EMBL" id="MH023293">
    <property type="protein sequence ID" value="AVP40228.1"/>
    <property type="molecule type" value="Genomic_DNA"/>
</dbReference>
<evidence type="ECO:0000313" key="2">
    <source>
        <dbReference type="Proteomes" id="UP000240398"/>
    </source>
</evidence>
<organism evidence="1 2">
    <name type="scientific">Escherichia phage vB_EcoS Sa179lw</name>
    <dbReference type="NCBI Taxonomy" id="2126819"/>
    <lineage>
        <taxon>Viruses</taxon>
        <taxon>Duplodnaviria</taxon>
        <taxon>Heunggongvirae</taxon>
        <taxon>Uroviricota</taxon>
        <taxon>Caudoviricetes</taxon>
        <taxon>Buchananvirus</taxon>
        <taxon>Buchananvirus Sa179lw</taxon>
    </lineage>
</organism>
<sequence length="71" mass="8085">MYRFGSAMAEAYEFVNGMSVGDVRFFIIDDFRANSSIEKFRASLCCVAKDNSWVFVTRKAGFGEVSVRRIK</sequence>
<proteinExistence type="predicted"/>
<name>A0A2P1MXF2_9CAUD</name>
<evidence type="ECO:0000313" key="1">
    <source>
        <dbReference type="EMBL" id="AVP40228.1"/>
    </source>
</evidence>
<accession>A0A2P1MXF2</accession>
<dbReference type="Proteomes" id="UP000240398">
    <property type="component" value="Segment"/>
</dbReference>
<protein>
    <submittedName>
        <fullName evidence="1">Uncharacterized protein</fullName>
    </submittedName>
</protein>